<accession>A0A9P6ZRI4</accession>
<dbReference type="OrthoDB" id="2636571at2759"/>
<name>A0A9P6ZRI4_9AGAM</name>
<evidence type="ECO:0008006" key="3">
    <source>
        <dbReference type="Google" id="ProtNLM"/>
    </source>
</evidence>
<reference evidence="1" key="1">
    <citation type="journal article" date="2020" name="New Phytol.">
        <title>Comparative genomics reveals dynamic genome evolution in host specialist ectomycorrhizal fungi.</title>
        <authorList>
            <person name="Lofgren L.A."/>
            <person name="Nguyen N.H."/>
            <person name="Vilgalys R."/>
            <person name="Ruytinx J."/>
            <person name="Liao H.L."/>
            <person name="Branco S."/>
            <person name="Kuo A."/>
            <person name="LaButti K."/>
            <person name="Lipzen A."/>
            <person name="Andreopoulos W."/>
            <person name="Pangilinan J."/>
            <person name="Riley R."/>
            <person name="Hundley H."/>
            <person name="Na H."/>
            <person name="Barry K."/>
            <person name="Grigoriev I.V."/>
            <person name="Stajich J.E."/>
            <person name="Kennedy P.G."/>
        </authorList>
    </citation>
    <scope>NUCLEOTIDE SEQUENCE</scope>
    <source>
        <strain evidence="1">DOB743</strain>
    </source>
</reference>
<dbReference type="AlphaFoldDB" id="A0A9P6ZRI4"/>
<sequence>MSSQKSKGHPTQKIITNQSNRYFFKCNYCSKSIEGRGDKHLKHILDWNACPMAPDHACTKVRNYLATKNRNQALLLPPITDVDSAASSSSPSESTAKAPQKWKNLFGFVDLPVTPEQAPVQISNCFVAENWFFHNLLDEIQPSYQAPSLSHSIMDSEVVRVQIEDIAHLKECKKLTYLLDGWEDKIR</sequence>
<evidence type="ECO:0000313" key="2">
    <source>
        <dbReference type="Proteomes" id="UP000714275"/>
    </source>
</evidence>
<organism evidence="1 2">
    <name type="scientific">Suillus placidus</name>
    <dbReference type="NCBI Taxonomy" id="48579"/>
    <lineage>
        <taxon>Eukaryota</taxon>
        <taxon>Fungi</taxon>
        <taxon>Dikarya</taxon>
        <taxon>Basidiomycota</taxon>
        <taxon>Agaricomycotina</taxon>
        <taxon>Agaricomycetes</taxon>
        <taxon>Agaricomycetidae</taxon>
        <taxon>Boletales</taxon>
        <taxon>Suillineae</taxon>
        <taxon>Suillaceae</taxon>
        <taxon>Suillus</taxon>
    </lineage>
</organism>
<comment type="caution">
    <text evidence="1">The sequence shown here is derived from an EMBL/GenBank/DDBJ whole genome shotgun (WGS) entry which is preliminary data.</text>
</comment>
<proteinExistence type="predicted"/>
<keyword evidence="2" id="KW-1185">Reference proteome</keyword>
<gene>
    <name evidence="1" type="ORF">EV702DRAFT_1199779</name>
</gene>
<dbReference type="EMBL" id="JABBWD010000037">
    <property type="protein sequence ID" value="KAG1774942.1"/>
    <property type="molecule type" value="Genomic_DNA"/>
</dbReference>
<evidence type="ECO:0000313" key="1">
    <source>
        <dbReference type="EMBL" id="KAG1774942.1"/>
    </source>
</evidence>
<protein>
    <recommendedName>
        <fullName evidence="3">BED-type domain-containing protein</fullName>
    </recommendedName>
</protein>
<dbReference type="Proteomes" id="UP000714275">
    <property type="component" value="Unassembled WGS sequence"/>
</dbReference>